<keyword evidence="11" id="KW-1185">Reference proteome</keyword>
<evidence type="ECO:0000313" key="2">
    <source>
        <dbReference type="EMBL" id="MDC1753822.1"/>
    </source>
</evidence>
<evidence type="ECO:0000313" key="3">
    <source>
        <dbReference type="EMBL" id="MDC1793246.1"/>
    </source>
</evidence>
<reference evidence="8 9" key="1">
    <citation type="submission" date="2018-08" db="EMBL/GenBank/DDBJ databases">
        <title>A genome reference for cultivated species of the human gut microbiota.</title>
        <authorList>
            <person name="Zou Y."/>
            <person name="Xue W."/>
            <person name="Luo G."/>
        </authorList>
    </citation>
    <scope>NUCLEOTIDE SEQUENCE [LARGE SCALE GENOMIC DNA]</scope>
    <source>
        <strain evidence="6 9">AF17-20</strain>
        <strain evidence="7 10">AM34-25</strain>
        <strain evidence="5 8">TM10-17</strain>
    </source>
</reference>
<evidence type="ECO:0000313" key="10">
    <source>
        <dbReference type="Proteomes" id="UP000284514"/>
    </source>
</evidence>
<keyword evidence="2" id="KW-0328">Glycosyltransferase</keyword>
<dbReference type="AlphaFoldDB" id="A0A174CWQ4"/>
<dbReference type="EMBL" id="QRXV01000003">
    <property type="protein sequence ID" value="RGU40791.1"/>
    <property type="molecule type" value="Genomic_DNA"/>
</dbReference>
<dbReference type="EMBL" id="QSOF01000016">
    <property type="protein sequence ID" value="RGI74949.1"/>
    <property type="molecule type" value="Genomic_DNA"/>
</dbReference>
<evidence type="ECO:0000313" key="11">
    <source>
        <dbReference type="Proteomes" id="UP001196342"/>
    </source>
</evidence>
<dbReference type="Proteomes" id="UP000284514">
    <property type="component" value="Unassembled WGS sequence"/>
</dbReference>
<dbReference type="GO" id="GO:0016757">
    <property type="term" value="F:glycosyltransferase activity"/>
    <property type="evidence" value="ECO:0007669"/>
    <property type="project" value="UniProtKB-KW"/>
</dbReference>
<dbReference type="Proteomes" id="UP001218502">
    <property type="component" value="Unassembled WGS sequence"/>
</dbReference>
<dbReference type="SUPFAM" id="SSF53756">
    <property type="entry name" value="UDP-Glycosyltransferase/glycogen phosphorylase"/>
    <property type="match status" value="1"/>
</dbReference>
<protein>
    <submittedName>
        <fullName evidence="2 5">Glycosyltransferase</fullName>
        <ecNumber evidence="2">2.4.-.-</ecNumber>
    </submittedName>
</protein>
<reference evidence="1 11" key="2">
    <citation type="submission" date="2020-12" db="EMBL/GenBank/DDBJ databases">
        <title>Microorganisms.</title>
        <authorList>
            <person name="Matos J."/>
            <person name="Faleiro L."/>
            <person name="Duarte I."/>
        </authorList>
    </citation>
    <scope>NUCLEOTIDE SEQUENCE [LARGE SCALE GENOMIC DNA]</scope>
    <source>
        <strain evidence="1 11">PtFD3Pch2</strain>
    </source>
</reference>
<evidence type="ECO:0000313" key="13">
    <source>
        <dbReference type="Proteomes" id="UP001218502"/>
    </source>
</evidence>
<organism evidence="2 13">
    <name type="scientific">Bacteroides uniformis</name>
    <dbReference type="NCBI Taxonomy" id="820"/>
    <lineage>
        <taxon>Bacteria</taxon>
        <taxon>Pseudomonadati</taxon>
        <taxon>Bacteroidota</taxon>
        <taxon>Bacteroidia</taxon>
        <taxon>Bacteroidales</taxon>
        <taxon>Bacteroidaceae</taxon>
        <taxon>Bacteroides</taxon>
    </lineage>
</organism>
<evidence type="ECO:0000313" key="12">
    <source>
        <dbReference type="Proteomes" id="UP001215818"/>
    </source>
</evidence>
<gene>
    <name evidence="7" type="ORF">DW831_04930</name>
    <name evidence="6" type="ORF">DWW83_04295</name>
    <name evidence="5" type="ORF">DXD90_12130</name>
    <name evidence="1" type="ORF">JQN06_18130</name>
    <name evidence="3" type="ORF">POY73_03740</name>
    <name evidence="2" type="ORF">POY80_15380</name>
    <name evidence="4" type="ORF">RVH16_11320</name>
</gene>
<evidence type="ECO:0000313" key="9">
    <source>
        <dbReference type="Proteomes" id="UP000284022"/>
    </source>
</evidence>
<reference evidence="2 12" key="3">
    <citation type="submission" date="2022-10" db="EMBL/GenBank/DDBJ databases">
        <title>Human gut microbiome strain richness.</title>
        <authorList>
            <person name="Chen-Liaw A."/>
        </authorList>
    </citation>
    <scope>NUCLEOTIDE SEQUENCE</scope>
    <source>
        <strain evidence="2">A1_m1001262Bd0_191120</strain>
        <strain evidence="3 12">D53st1_B1_D53t1_180928</strain>
    </source>
</reference>
<dbReference type="EC" id="2.4.-.-" evidence="2"/>
<dbReference type="Proteomes" id="UP000263754">
    <property type="component" value="Unassembled WGS sequence"/>
</dbReference>
<reference evidence="4" key="4">
    <citation type="submission" date="2023-10" db="EMBL/GenBank/DDBJ databases">
        <title>Genome of Potential pathogenic bacteria in Crohn's disease.</title>
        <authorList>
            <person name="Rodriguez-Palacios A."/>
        </authorList>
    </citation>
    <scope>NUCLEOTIDE SEQUENCE</scope>
    <source>
        <strain evidence="4">CavFT-hAR50</strain>
    </source>
</reference>
<evidence type="ECO:0000313" key="6">
    <source>
        <dbReference type="EMBL" id="RGU40791.1"/>
    </source>
</evidence>
<dbReference type="Gene3D" id="3.40.50.2000">
    <property type="entry name" value="Glycogen Phosphorylase B"/>
    <property type="match status" value="1"/>
</dbReference>
<dbReference type="EMBL" id="QSIF01000005">
    <property type="protein sequence ID" value="RHC75258.1"/>
    <property type="molecule type" value="Genomic_DNA"/>
</dbReference>
<evidence type="ECO:0000313" key="8">
    <source>
        <dbReference type="Proteomes" id="UP000263754"/>
    </source>
</evidence>
<dbReference type="InterPro" id="IPR050194">
    <property type="entry name" value="Glycosyltransferase_grp1"/>
</dbReference>
<dbReference type="EMBL" id="JAQNQY010000018">
    <property type="protein sequence ID" value="MDC1753822.1"/>
    <property type="molecule type" value="Genomic_DNA"/>
</dbReference>
<keyword evidence="2" id="KW-0808">Transferase</keyword>
<dbReference type="PANTHER" id="PTHR45947">
    <property type="entry name" value="SULFOQUINOVOSYL TRANSFERASE SQD2"/>
    <property type="match status" value="1"/>
</dbReference>
<name>A0A174CWQ4_BACUN</name>
<comment type="caution">
    <text evidence="2">The sequence shown here is derived from an EMBL/GenBank/DDBJ whole genome shotgun (WGS) entry which is preliminary data.</text>
</comment>
<evidence type="ECO:0000313" key="5">
    <source>
        <dbReference type="EMBL" id="RGI74949.1"/>
    </source>
</evidence>
<dbReference type="Proteomes" id="UP001181247">
    <property type="component" value="Unassembled WGS sequence"/>
</dbReference>
<dbReference type="EMBL" id="JAWDEU010000002">
    <property type="protein sequence ID" value="MDU0245292.1"/>
    <property type="molecule type" value="Genomic_DNA"/>
</dbReference>
<dbReference type="EMBL" id="JAQNRK010000002">
    <property type="protein sequence ID" value="MDC1793246.1"/>
    <property type="molecule type" value="Genomic_DNA"/>
</dbReference>
<dbReference type="Proteomes" id="UP001215818">
    <property type="component" value="Unassembled WGS sequence"/>
</dbReference>
<proteinExistence type="predicted"/>
<dbReference type="EMBL" id="JAFBJK010000005">
    <property type="protein sequence ID" value="MBT8728047.1"/>
    <property type="molecule type" value="Genomic_DNA"/>
</dbReference>
<dbReference type="Proteomes" id="UP000284022">
    <property type="component" value="Unassembled WGS sequence"/>
</dbReference>
<dbReference type="Proteomes" id="UP001196342">
    <property type="component" value="Unassembled WGS sequence"/>
</dbReference>
<accession>A0A174CWQ4</accession>
<dbReference type="Pfam" id="PF13692">
    <property type="entry name" value="Glyco_trans_1_4"/>
    <property type="match status" value="1"/>
</dbReference>
<sequence>MRDFIITSLQTWDIEIGSTIKNTALEISKQNRVLYINTPMDISIRLRGNRQSPSYIRRMAVIKGETSPLRQINANMWVLDCPFMLFSANFLPAPLFNIVNRKNNARIARWIVEQAAALDFKNYIHLIDTDIYRSRYLKEYIHPSVSIYYRRDYVIGEAYWRRHGTRLEPELAASADLVLANSTRFAAELQAYNPHTYPIETGVNLKLYNPAKKYETPGDMQDIPRPIIGYMGTINSTRLDGDLLYQIISQRPDYNFVFTGPEDDGFRQHHIHSLKNVYFTGQKKVDELPAYITAYDVCINPQMVNDITDGNYPLKIDEYLAMGKPTVATSTHTMRHIFANHTHLATTPEEWLSAIDRAVTEADDEELAKQRIAFAETHSWGHSVKKIYDIIDNFLKEKAT</sequence>
<dbReference type="RefSeq" id="WP_057256463.1">
    <property type="nucleotide sequence ID" value="NZ_CAXTGW010000006.1"/>
</dbReference>
<evidence type="ECO:0000313" key="4">
    <source>
        <dbReference type="EMBL" id="MDU0245292.1"/>
    </source>
</evidence>
<evidence type="ECO:0000313" key="1">
    <source>
        <dbReference type="EMBL" id="MBT8728047.1"/>
    </source>
</evidence>
<dbReference type="PANTHER" id="PTHR45947:SF3">
    <property type="entry name" value="SULFOQUINOVOSYL TRANSFERASE SQD2"/>
    <property type="match status" value="1"/>
</dbReference>
<evidence type="ECO:0000313" key="7">
    <source>
        <dbReference type="EMBL" id="RHC75258.1"/>
    </source>
</evidence>